<dbReference type="EMBL" id="BART01041852">
    <property type="protein sequence ID" value="GAH29471.1"/>
    <property type="molecule type" value="Genomic_DNA"/>
</dbReference>
<evidence type="ECO:0000259" key="1">
    <source>
        <dbReference type="Pfam" id="PF22622"/>
    </source>
</evidence>
<evidence type="ECO:0000313" key="2">
    <source>
        <dbReference type="EMBL" id="GAH29471.1"/>
    </source>
</evidence>
<gene>
    <name evidence="2" type="ORF">S01H4_67016</name>
</gene>
<dbReference type="Pfam" id="PF22622">
    <property type="entry name" value="MFE-2_hydrat-2_N"/>
    <property type="match status" value="1"/>
</dbReference>
<name>X1E891_9ZZZZ</name>
<accession>X1E891</accession>
<feature type="non-terminal residue" evidence="2">
    <location>
        <position position="51"/>
    </location>
</feature>
<dbReference type="Gene3D" id="3.10.129.10">
    <property type="entry name" value="Hotdog Thioesterase"/>
    <property type="match status" value="1"/>
</dbReference>
<feature type="non-terminal residue" evidence="2">
    <location>
        <position position="1"/>
    </location>
</feature>
<dbReference type="InterPro" id="IPR029069">
    <property type="entry name" value="HotDog_dom_sf"/>
</dbReference>
<reference evidence="2" key="1">
    <citation type="journal article" date="2014" name="Front. Microbiol.">
        <title>High frequency of phylogenetically diverse reductive dehalogenase-homologous genes in deep subseafloor sedimentary metagenomes.</title>
        <authorList>
            <person name="Kawai M."/>
            <person name="Futagami T."/>
            <person name="Toyoda A."/>
            <person name="Takaki Y."/>
            <person name="Nishi S."/>
            <person name="Hori S."/>
            <person name="Arai W."/>
            <person name="Tsubouchi T."/>
            <person name="Morono Y."/>
            <person name="Uchiyama I."/>
            <person name="Ito T."/>
            <person name="Fujiyama A."/>
            <person name="Inagaki F."/>
            <person name="Takami H."/>
        </authorList>
    </citation>
    <scope>NUCLEOTIDE SEQUENCE</scope>
    <source>
        <strain evidence="2">Expedition CK06-06</strain>
    </source>
</reference>
<sequence length="51" mass="5725">VKVFPSYAVIAGDGAAPFEKLGDVDWAKFIHGEQYIKLYRPFPAQGKITRK</sequence>
<organism evidence="2">
    <name type="scientific">marine sediment metagenome</name>
    <dbReference type="NCBI Taxonomy" id="412755"/>
    <lineage>
        <taxon>unclassified sequences</taxon>
        <taxon>metagenomes</taxon>
        <taxon>ecological metagenomes</taxon>
    </lineage>
</organism>
<proteinExistence type="predicted"/>
<dbReference type="AlphaFoldDB" id="X1E891"/>
<protein>
    <recommendedName>
        <fullName evidence="1">Peroxisomal multifunctional enzyme type 2-like N-terminal domain-containing protein</fullName>
    </recommendedName>
</protein>
<comment type="caution">
    <text evidence="2">The sequence shown here is derived from an EMBL/GenBank/DDBJ whole genome shotgun (WGS) entry which is preliminary data.</text>
</comment>
<dbReference type="SUPFAM" id="SSF54637">
    <property type="entry name" value="Thioesterase/thiol ester dehydrase-isomerase"/>
    <property type="match status" value="1"/>
</dbReference>
<feature type="domain" description="Peroxisomal multifunctional enzyme type 2-like N-terminal" evidence="1">
    <location>
        <begin position="2"/>
        <end position="50"/>
    </location>
</feature>
<dbReference type="InterPro" id="IPR054357">
    <property type="entry name" value="MFE-2_N"/>
</dbReference>